<organism evidence="2 3">
    <name type="scientific">Streptomyces albiflavescens</name>
    <dbReference type="NCBI Taxonomy" id="1623582"/>
    <lineage>
        <taxon>Bacteria</taxon>
        <taxon>Bacillati</taxon>
        <taxon>Actinomycetota</taxon>
        <taxon>Actinomycetes</taxon>
        <taxon>Kitasatosporales</taxon>
        <taxon>Streptomycetaceae</taxon>
        <taxon>Streptomyces</taxon>
    </lineage>
</organism>
<keyword evidence="3" id="KW-1185">Reference proteome</keyword>
<keyword evidence="1" id="KW-1133">Transmembrane helix</keyword>
<evidence type="ECO:0000313" key="3">
    <source>
        <dbReference type="Proteomes" id="UP000600365"/>
    </source>
</evidence>
<feature type="transmembrane region" description="Helical" evidence="1">
    <location>
        <begin position="40"/>
        <end position="63"/>
    </location>
</feature>
<protein>
    <submittedName>
        <fullName evidence="2">Uncharacterized protein</fullName>
    </submittedName>
</protein>
<reference evidence="2 3" key="1">
    <citation type="journal article" date="2014" name="Int. J. Syst. Evol. Microbiol.">
        <title>Complete genome sequence of Corynebacterium casei LMG S-19264T (=DSM 44701T), isolated from a smear-ripened cheese.</title>
        <authorList>
            <consortium name="US DOE Joint Genome Institute (JGI-PGF)"/>
            <person name="Walter F."/>
            <person name="Albersmeier A."/>
            <person name="Kalinowski J."/>
            <person name="Ruckert C."/>
        </authorList>
    </citation>
    <scope>NUCLEOTIDE SEQUENCE [LARGE SCALE GENOMIC DNA]</scope>
    <source>
        <strain evidence="2 3">CGMCC 4.7111</strain>
    </source>
</reference>
<sequence>MSGSAKPRRQRAAGASLRYAHVPGRKATVPERRGKRARAFGFACLVLLIAVGVVTALVVGPLAWAGELWREVTPHWPGGGYGFAVSAGLLFPFSLLLFGAPLTRVKWRTEKARSLPWIALSLPGAALAVIISAVAMQTWHPKRSNRYGFCSSAGEYCWISHRYPYVSLVGLAATVVGAMLLIAGYGLYGKRRRATEPAARGFLMDLRGRRSGVRCVLAACRAEVLDGGPPARAKPSVGEELLGLLSGAARVRAGRRDAAEIHQKPPT</sequence>
<proteinExistence type="predicted"/>
<gene>
    <name evidence="2" type="ORF">GCM10011579_077050</name>
</gene>
<accession>A0A917YCI2</accession>
<evidence type="ECO:0000256" key="1">
    <source>
        <dbReference type="SAM" id="Phobius"/>
    </source>
</evidence>
<feature type="transmembrane region" description="Helical" evidence="1">
    <location>
        <begin position="165"/>
        <end position="188"/>
    </location>
</feature>
<dbReference type="EMBL" id="BMMM01000018">
    <property type="protein sequence ID" value="GGN85835.1"/>
    <property type="molecule type" value="Genomic_DNA"/>
</dbReference>
<feature type="transmembrane region" description="Helical" evidence="1">
    <location>
        <begin position="115"/>
        <end position="136"/>
    </location>
</feature>
<feature type="transmembrane region" description="Helical" evidence="1">
    <location>
        <begin position="83"/>
        <end position="103"/>
    </location>
</feature>
<evidence type="ECO:0000313" key="2">
    <source>
        <dbReference type="EMBL" id="GGN85835.1"/>
    </source>
</evidence>
<dbReference type="Proteomes" id="UP000600365">
    <property type="component" value="Unassembled WGS sequence"/>
</dbReference>
<keyword evidence="1" id="KW-0472">Membrane</keyword>
<keyword evidence="1" id="KW-0812">Transmembrane</keyword>
<comment type="caution">
    <text evidence="2">The sequence shown here is derived from an EMBL/GenBank/DDBJ whole genome shotgun (WGS) entry which is preliminary data.</text>
</comment>
<dbReference type="AlphaFoldDB" id="A0A917YCI2"/>
<name>A0A917YCI2_9ACTN</name>